<keyword evidence="2" id="KW-1185">Reference proteome</keyword>
<comment type="caution">
    <text evidence="1">The sequence shown here is derived from an EMBL/GenBank/DDBJ whole genome shotgun (WGS) entry which is preliminary data.</text>
</comment>
<dbReference type="RefSeq" id="WP_188842368.1">
    <property type="nucleotide sequence ID" value="NZ_BMOT01000008.1"/>
</dbReference>
<dbReference type="Proteomes" id="UP001203212">
    <property type="component" value="Unassembled WGS sequence"/>
</dbReference>
<accession>A0ABT0L3M7</accession>
<dbReference type="InterPro" id="IPR013398">
    <property type="entry name" value="CRISPR-assoc_prot_Csy2"/>
</dbReference>
<name>A0ABT0L3M7_9GAMM</name>
<organism evidence="1 2">
    <name type="scientific">Shewanella aestuarii</name>
    <dbReference type="NCBI Taxonomy" id="1028752"/>
    <lineage>
        <taxon>Bacteria</taxon>
        <taxon>Pseudomonadati</taxon>
        <taxon>Pseudomonadota</taxon>
        <taxon>Gammaproteobacteria</taxon>
        <taxon>Alteromonadales</taxon>
        <taxon>Shewanellaceae</taxon>
        <taxon>Shewanella</taxon>
    </lineage>
</organism>
<dbReference type="Pfam" id="PF09614">
    <property type="entry name" value="Cas_Csy2"/>
    <property type="match status" value="1"/>
</dbReference>
<dbReference type="EMBL" id="JAKILK010000008">
    <property type="protein sequence ID" value="MCL1118323.1"/>
    <property type="molecule type" value="Genomic_DNA"/>
</dbReference>
<protein>
    <submittedName>
        <fullName evidence="1">Uncharacterized protein</fullName>
    </submittedName>
</protein>
<reference evidence="1 2" key="1">
    <citation type="submission" date="2022-01" db="EMBL/GenBank/DDBJ databases">
        <title>Whole genome-based taxonomy of the Shewanellaceae.</title>
        <authorList>
            <person name="Martin-Rodriguez A.J."/>
        </authorList>
    </citation>
    <scope>NUCLEOTIDE SEQUENCE [LARGE SCALE GENOMIC DNA]</scope>
    <source>
        <strain evidence="1 2">JCM 17801</strain>
    </source>
</reference>
<proteinExistence type="predicted"/>
<evidence type="ECO:0000313" key="2">
    <source>
        <dbReference type="Proteomes" id="UP001203212"/>
    </source>
</evidence>
<sequence length="701" mass="79487">MVDMVTLQSLLTIKEIEERNNALRRAFAPYTDDIDVTGNEADALMILLNLTYPKKLVKSLLDKRLAKKTLRNEQHIDFCIAEVAWLHTHNLKYPDIRVSKQRLIAAAPVLHPQVLSSANFNQVLGWSHDSAKVNLAKLFGGHFIWQGNVCCLATLLSDPPRVWKEAFKTLGMPVKDFLNLCGRVKGFLPDADAPSLVDKFSNQVRMPYRDRYLAITPVVSHVLQSEIQKATIAKQAKFTHVEFTRPASVGDLSASLGGNVRVLNYPPKTKYSEFGLSDSMLGKIQNGQSALNHSALHQSKFVQALEGLLSLPFALALKQRRQQKVVSYRQVRSTLSEWLAPLLEWRLAVKDNPVQLSKLETINGTFEYSFVTMGDEQLTNLLTPLFSQLNSVLSHSNLVGKYAFHQQLMTPLKSSLKWLLVNLSNESRVLSASSDDESQQRYLYLKGIRVFDAQALSNPYCSGIPSLTAVWGMMHHYQRCLNELLGSQLRMTSFSWFIRHYSAGESKKLPEYGMHGPKENQFRRAGIIDNKYCDLVFDLVIHIDGYEDDLNKLDSSSDVLKACFPARFAGGAMQPPELNSVNDWCELYESEALLYSKLRRLPVSGKWIMPTRYSIASLSDLLILLKQNRLLHPVMYGYLLLDAPQKRTNAYEPLHCYAESAIGLVECANAIDIRLQGMQNYFRRAFWMLDIKESSMLMKRI</sequence>
<gene>
    <name evidence="1" type="ORF">L2689_13865</name>
</gene>
<evidence type="ECO:0000313" key="1">
    <source>
        <dbReference type="EMBL" id="MCL1118323.1"/>
    </source>
</evidence>